<keyword evidence="4" id="KW-0732">Signal</keyword>
<name>A0A4R7RI28_9BACT</name>
<evidence type="ECO:0000256" key="1">
    <source>
        <dbReference type="ARBA" id="ARBA00004442"/>
    </source>
</evidence>
<evidence type="ECO:0008006" key="7">
    <source>
        <dbReference type="Google" id="ProtNLM"/>
    </source>
</evidence>
<dbReference type="GO" id="GO:0009279">
    <property type="term" value="C:cell outer membrane"/>
    <property type="evidence" value="ECO:0007669"/>
    <property type="project" value="UniProtKB-SubCell"/>
</dbReference>
<feature type="signal peptide" evidence="4">
    <location>
        <begin position="1"/>
        <end position="31"/>
    </location>
</feature>
<comment type="caution">
    <text evidence="5">The sequence shown here is derived from an EMBL/GenBank/DDBJ whole genome shotgun (WGS) entry which is preliminary data.</text>
</comment>
<keyword evidence="3" id="KW-0998">Cell outer membrane</keyword>
<dbReference type="OrthoDB" id="492319at2"/>
<dbReference type="SUPFAM" id="SSF56935">
    <property type="entry name" value="Porins"/>
    <property type="match status" value="2"/>
</dbReference>
<comment type="subcellular location">
    <subcellularLocation>
        <location evidence="1">Cell outer membrane</location>
    </subcellularLocation>
</comment>
<keyword evidence="6" id="KW-1185">Reference proteome</keyword>
<dbReference type="Proteomes" id="UP000295662">
    <property type="component" value="Unassembled WGS sequence"/>
</dbReference>
<evidence type="ECO:0000256" key="2">
    <source>
        <dbReference type="ARBA" id="ARBA00023136"/>
    </source>
</evidence>
<accession>A0A4R7RI28</accession>
<feature type="chain" id="PRO_5020908745" description="Outer membrane protein transport protein (OMPP1/FadL/TodX)" evidence="4">
    <location>
        <begin position="32"/>
        <end position="530"/>
    </location>
</feature>
<keyword evidence="2" id="KW-0472">Membrane</keyword>
<dbReference type="RefSeq" id="WP_133797588.1">
    <property type="nucleotide sequence ID" value="NZ_SOCA01000019.1"/>
</dbReference>
<proteinExistence type="predicted"/>
<sequence>MLPYSHLRRITVLTLGVVSTSVLLFTAPAQAQLGVSPSQNAAFLNELRARDPKFAEENRDVLGDARAPLEAGRALSRPDVFSLSTATPRRLNADITGFTSQYQLGRSYLTPWYDGVQAPDNTLQTASGLSAGLALEQGFEYNSAFKNGAGALIISTDLLFDGSYKLAENQRLTFSGGLGFNWLSGNDHIDWSYFSDEFGVTLLPGTSIAYDAQFGPVSLTVYDRVSQRPYFGVLQNDLGIAGTWQIAPQLSWTLNYTHSTTHDIDGNYLGGVPVDADLDTFSSLLSYDVSPAVSIGLEGALSWLDHQNDENGNDGKLSSLGSFATWKINPDTRLRLAAGYQHQEFDNTVVFFAAVPYDRSDLNAPYYSLSFSQRLSDRLSHELAAGYESNLDFGANFNSSHYLNYGITARPWKGGRVTASTFLEISDQSDSVLATRFTSYGLDLHVAQQITTRLSASAGYSYARFDTDGKGPANGTNSFEFDQHILGLNLGYALSAKTQLKLGYQAFLIHQNGFADQDHHRVMAGVRVQF</sequence>
<dbReference type="AlphaFoldDB" id="A0A4R7RI28"/>
<dbReference type="InterPro" id="IPR036942">
    <property type="entry name" value="Beta-barrel_TonB_sf"/>
</dbReference>
<gene>
    <name evidence="5" type="ORF">EI77_04642</name>
</gene>
<reference evidence="5 6" key="1">
    <citation type="submission" date="2019-03" db="EMBL/GenBank/DDBJ databases">
        <title>Genomic Encyclopedia of Archaeal and Bacterial Type Strains, Phase II (KMG-II): from individual species to whole genera.</title>
        <authorList>
            <person name="Goeker M."/>
        </authorList>
    </citation>
    <scope>NUCLEOTIDE SEQUENCE [LARGE SCALE GENOMIC DNA]</scope>
    <source>
        <strain evidence="5 6">ATCC 25309</strain>
    </source>
</reference>
<dbReference type="Gene3D" id="2.40.170.20">
    <property type="entry name" value="TonB-dependent receptor, beta-barrel domain"/>
    <property type="match status" value="1"/>
</dbReference>
<evidence type="ECO:0000313" key="5">
    <source>
        <dbReference type="EMBL" id="TDU62541.1"/>
    </source>
</evidence>
<evidence type="ECO:0000256" key="4">
    <source>
        <dbReference type="SAM" id="SignalP"/>
    </source>
</evidence>
<dbReference type="EMBL" id="SOCA01000019">
    <property type="protein sequence ID" value="TDU62541.1"/>
    <property type="molecule type" value="Genomic_DNA"/>
</dbReference>
<evidence type="ECO:0000256" key="3">
    <source>
        <dbReference type="ARBA" id="ARBA00023237"/>
    </source>
</evidence>
<evidence type="ECO:0000313" key="6">
    <source>
        <dbReference type="Proteomes" id="UP000295662"/>
    </source>
</evidence>
<organism evidence="5 6">
    <name type="scientific">Prosthecobacter fusiformis</name>
    <dbReference type="NCBI Taxonomy" id="48464"/>
    <lineage>
        <taxon>Bacteria</taxon>
        <taxon>Pseudomonadati</taxon>
        <taxon>Verrucomicrobiota</taxon>
        <taxon>Verrucomicrobiia</taxon>
        <taxon>Verrucomicrobiales</taxon>
        <taxon>Verrucomicrobiaceae</taxon>
        <taxon>Prosthecobacter</taxon>
    </lineage>
</organism>
<protein>
    <recommendedName>
        <fullName evidence="7">Outer membrane protein transport protein (OMPP1/FadL/TodX)</fullName>
    </recommendedName>
</protein>